<dbReference type="EMBL" id="CP000527">
    <property type="protein sequence ID" value="ABM29336.1"/>
    <property type="molecule type" value="Genomic_DNA"/>
</dbReference>
<dbReference type="InterPro" id="IPR050330">
    <property type="entry name" value="Bact_OuterMem_StrucFunc"/>
</dbReference>
<dbReference type="RefSeq" id="WP_010937942.1">
    <property type="nucleotide sequence ID" value="NC_008751.1"/>
</dbReference>
<evidence type="ECO:0000256" key="8">
    <source>
        <dbReference type="SAM" id="MobiDB-lite"/>
    </source>
</evidence>
<dbReference type="SMR" id="A0A0H3AA82"/>
<comment type="similarity">
    <text evidence="2">Belongs to the MotB family.</text>
</comment>
<sequence>MAEPTQAPPPPPPRRGGDDGGDGGGGDIPEWIVTFADMMSLLLCFFILLLSFAKTDIAKFQAALGSIQDAFGVQRERPQDIEAAFSPTTESQVLITEKLDAAEQEQLEVARMLKELVNEQAEIAKNAIISAEEGGINLRVNSRALFEPGSARLLPDGEAVIRLVHTILLKHKYDLIVEGHTGSREPFSSQFPTHWELSAARAVTLVRHILSLGVSPRRLKAVGYGDTRPLVPENDDTGELNRRVEFFFRPQSANPHL</sequence>
<dbReference type="SUPFAM" id="SSF103088">
    <property type="entry name" value="OmpA-like"/>
    <property type="match status" value="1"/>
</dbReference>
<evidence type="ECO:0000256" key="2">
    <source>
        <dbReference type="ARBA" id="ARBA00008914"/>
    </source>
</evidence>
<name>A0A0H3AA82_NITV4</name>
<dbReference type="KEGG" id="dvl:Dvul_2320"/>
<protein>
    <submittedName>
        <fullName evidence="11">OmpA/MotB domain protein</fullName>
    </submittedName>
</protein>
<feature type="transmembrane region" description="Helical" evidence="9">
    <location>
        <begin position="31"/>
        <end position="52"/>
    </location>
</feature>
<dbReference type="GO" id="GO:0005886">
    <property type="term" value="C:plasma membrane"/>
    <property type="evidence" value="ECO:0007669"/>
    <property type="project" value="UniProtKB-SubCell"/>
</dbReference>
<feature type="compositionally biased region" description="Pro residues" evidence="8">
    <location>
        <begin position="1"/>
        <end position="14"/>
    </location>
</feature>
<feature type="domain" description="OmpA-like" evidence="10">
    <location>
        <begin position="133"/>
        <end position="252"/>
    </location>
</feature>
<keyword evidence="4 9" id="KW-0812">Transmembrane</keyword>
<keyword evidence="6 7" id="KW-0472">Membrane</keyword>
<proteinExistence type="inferred from homology"/>
<evidence type="ECO:0000256" key="9">
    <source>
        <dbReference type="SAM" id="Phobius"/>
    </source>
</evidence>
<evidence type="ECO:0000256" key="6">
    <source>
        <dbReference type="ARBA" id="ARBA00023136"/>
    </source>
</evidence>
<evidence type="ECO:0000256" key="7">
    <source>
        <dbReference type="PROSITE-ProRule" id="PRU00473"/>
    </source>
</evidence>
<comment type="subcellular location">
    <subcellularLocation>
        <location evidence="1">Cell membrane</location>
        <topology evidence="1">Single-pass membrane protein</topology>
    </subcellularLocation>
</comment>
<dbReference type="InterPro" id="IPR025713">
    <property type="entry name" value="MotB-like_N_dom"/>
</dbReference>
<accession>A0A0H3AA82</accession>
<evidence type="ECO:0000313" key="11">
    <source>
        <dbReference type="EMBL" id="ABM29336.1"/>
    </source>
</evidence>
<dbReference type="InterPro" id="IPR036737">
    <property type="entry name" value="OmpA-like_sf"/>
</dbReference>
<keyword evidence="3" id="KW-1003">Cell membrane</keyword>
<evidence type="ECO:0000256" key="4">
    <source>
        <dbReference type="ARBA" id="ARBA00022692"/>
    </source>
</evidence>
<dbReference type="AlphaFoldDB" id="A0A0H3AA82"/>
<dbReference type="PANTHER" id="PTHR30329">
    <property type="entry name" value="STATOR ELEMENT OF FLAGELLAR MOTOR COMPLEX"/>
    <property type="match status" value="1"/>
</dbReference>
<dbReference type="Gene3D" id="3.30.1330.60">
    <property type="entry name" value="OmpA-like domain"/>
    <property type="match status" value="1"/>
</dbReference>
<dbReference type="Pfam" id="PF13677">
    <property type="entry name" value="MotB_plug"/>
    <property type="match status" value="1"/>
</dbReference>
<evidence type="ECO:0000259" key="10">
    <source>
        <dbReference type="PROSITE" id="PS51123"/>
    </source>
</evidence>
<dbReference type="PROSITE" id="PS51123">
    <property type="entry name" value="OMPA_2"/>
    <property type="match status" value="1"/>
</dbReference>
<gene>
    <name evidence="11" type="ordered locus">Dvul_2320</name>
</gene>
<evidence type="ECO:0000256" key="3">
    <source>
        <dbReference type="ARBA" id="ARBA00022475"/>
    </source>
</evidence>
<dbReference type="PANTHER" id="PTHR30329:SF21">
    <property type="entry name" value="LIPOPROTEIN YIAD-RELATED"/>
    <property type="match status" value="1"/>
</dbReference>
<dbReference type="CDD" id="cd07185">
    <property type="entry name" value="OmpA_C-like"/>
    <property type="match status" value="1"/>
</dbReference>
<organism evidence="11 12">
    <name type="scientific">Nitratidesulfovibrio vulgaris (strain DP4)</name>
    <name type="common">Desulfovibrio vulgaris</name>
    <dbReference type="NCBI Taxonomy" id="391774"/>
    <lineage>
        <taxon>Bacteria</taxon>
        <taxon>Pseudomonadati</taxon>
        <taxon>Thermodesulfobacteriota</taxon>
        <taxon>Desulfovibrionia</taxon>
        <taxon>Desulfovibrionales</taxon>
        <taxon>Desulfovibrionaceae</taxon>
        <taxon>Nitratidesulfovibrio</taxon>
    </lineage>
</organism>
<evidence type="ECO:0000313" key="12">
    <source>
        <dbReference type="Proteomes" id="UP000009173"/>
    </source>
</evidence>
<dbReference type="InterPro" id="IPR006665">
    <property type="entry name" value="OmpA-like"/>
</dbReference>
<dbReference type="Pfam" id="PF00691">
    <property type="entry name" value="OmpA"/>
    <property type="match status" value="1"/>
</dbReference>
<dbReference type="Proteomes" id="UP000009173">
    <property type="component" value="Chromosome"/>
</dbReference>
<feature type="region of interest" description="Disordered" evidence="8">
    <location>
        <begin position="1"/>
        <end position="26"/>
    </location>
</feature>
<dbReference type="HOGENOM" id="CLU_016890_0_3_7"/>
<evidence type="ECO:0000256" key="5">
    <source>
        <dbReference type="ARBA" id="ARBA00022989"/>
    </source>
</evidence>
<keyword evidence="5 9" id="KW-1133">Transmembrane helix</keyword>
<reference evidence="12" key="1">
    <citation type="journal article" date="2009" name="Environ. Microbiol.">
        <title>Contribution of mobile genetic elements to Desulfovibrio vulgaris genome plasticity.</title>
        <authorList>
            <person name="Walker C.B."/>
            <person name="Stolyar S."/>
            <person name="Chivian D."/>
            <person name="Pinel N."/>
            <person name="Gabster J.A."/>
            <person name="Dehal P.S."/>
            <person name="He Z."/>
            <person name="Yang Z.K."/>
            <person name="Yen H.C."/>
            <person name="Zhou J."/>
            <person name="Wall J.D."/>
            <person name="Hazen T.C."/>
            <person name="Arkin A.P."/>
            <person name="Stahl D.A."/>
        </authorList>
    </citation>
    <scope>NUCLEOTIDE SEQUENCE [LARGE SCALE GENOMIC DNA]</scope>
    <source>
        <strain evidence="12">DP4</strain>
    </source>
</reference>
<evidence type="ECO:0000256" key="1">
    <source>
        <dbReference type="ARBA" id="ARBA00004162"/>
    </source>
</evidence>